<accession>A0ACC0FDH2</accession>
<protein>
    <submittedName>
        <fullName evidence="1">Agamous-like MADS-box protein AGL103</fullName>
    </submittedName>
</protein>
<comment type="caution">
    <text evidence="1">The sequence shown here is derived from an EMBL/GenBank/DDBJ whole genome shotgun (WGS) entry which is preliminary data.</text>
</comment>
<dbReference type="EMBL" id="CM045772">
    <property type="protein sequence ID" value="KAI7986152.1"/>
    <property type="molecule type" value="Genomic_DNA"/>
</dbReference>
<evidence type="ECO:0000313" key="1">
    <source>
        <dbReference type="EMBL" id="KAI7986152.1"/>
    </source>
</evidence>
<name>A0ACC0FDH2_9ERIC</name>
<keyword evidence="2" id="KW-1185">Reference proteome</keyword>
<sequence>MEDDEKGKKTMKRIENKKALRVTHKKRKDCVIKKTMELSILCGINVFTLCFGPNGEVDTWPQNPNEVKALIRMYKESAKKSPKVLGGNEDGYGWLDGLSAESVMSFLGKLDSKLEVLKARIEFLKMVNEQKNRVVVMGKETEETCWFDDTNAIDNLQKNRGVIVMGKQTEEASWFDDTTLLPQPLQQTTQLDFETDNFPMLIESCYQPQPQPQPQQQAIQLNFEMTNASMLMEPCYQPQQQQQDTQLNFVMDNLSMLLDLCHQYQSGIF</sequence>
<reference evidence="1 2" key="1">
    <citation type="journal article" date="2022" name="Plant J.">
        <title>Chromosome-level genome of Camellia lanceoleosa provides a valuable resource for understanding genome evolution and self-incompatibility.</title>
        <authorList>
            <person name="Gong W."/>
            <person name="Xiao S."/>
            <person name="Wang L."/>
            <person name="Liao Z."/>
            <person name="Chang Y."/>
            <person name="Mo W."/>
            <person name="Hu G."/>
            <person name="Li W."/>
            <person name="Zhao G."/>
            <person name="Zhu H."/>
            <person name="Hu X."/>
            <person name="Ji K."/>
            <person name="Xiang X."/>
            <person name="Song Q."/>
            <person name="Yuan D."/>
            <person name="Jin S."/>
            <person name="Zhang L."/>
        </authorList>
    </citation>
    <scope>NUCLEOTIDE SEQUENCE [LARGE SCALE GENOMIC DNA]</scope>
    <source>
        <strain evidence="1">SQ_2022a</strain>
    </source>
</reference>
<dbReference type="Proteomes" id="UP001060215">
    <property type="component" value="Chromosome 15"/>
</dbReference>
<evidence type="ECO:0000313" key="2">
    <source>
        <dbReference type="Proteomes" id="UP001060215"/>
    </source>
</evidence>
<gene>
    <name evidence="1" type="ORF">LOK49_LG14G01111</name>
</gene>
<proteinExistence type="predicted"/>
<organism evidence="1 2">
    <name type="scientific">Camellia lanceoleosa</name>
    <dbReference type="NCBI Taxonomy" id="1840588"/>
    <lineage>
        <taxon>Eukaryota</taxon>
        <taxon>Viridiplantae</taxon>
        <taxon>Streptophyta</taxon>
        <taxon>Embryophyta</taxon>
        <taxon>Tracheophyta</taxon>
        <taxon>Spermatophyta</taxon>
        <taxon>Magnoliopsida</taxon>
        <taxon>eudicotyledons</taxon>
        <taxon>Gunneridae</taxon>
        <taxon>Pentapetalae</taxon>
        <taxon>asterids</taxon>
        <taxon>Ericales</taxon>
        <taxon>Theaceae</taxon>
        <taxon>Camellia</taxon>
    </lineage>
</organism>